<comment type="caution">
    <text evidence="1">The sequence shown here is derived from an EMBL/GenBank/DDBJ whole genome shotgun (WGS) entry which is preliminary data.</text>
</comment>
<sequence>MTREIQKLIHVGCRELGIDSDARRDLQLVTTGQESMANMTEDQLKAVLEALKAKGFKVRPGKTRHKRAPRADLRMIHVLWRKLGDAGALRDPSRRGLNAFIRSRFERSWGSVPADVDMMRDWTQIDAVIQALRAWGDRAEIDFDWSEHAR</sequence>
<gene>
    <name evidence="1" type="ORF">DU478_17565</name>
</gene>
<dbReference type="Pfam" id="PF06252">
    <property type="entry name" value="GemA"/>
    <property type="match status" value="1"/>
</dbReference>
<dbReference type="AlphaFoldDB" id="A0A369TI32"/>
<dbReference type="OrthoDB" id="7353918at2"/>
<dbReference type="EMBL" id="QPMK01000016">
    <property type="protein sequence ID" value="RDD65009.1"/>
    <property type="molecule type" value="Genomic_DNA"/>
</dbReference>
<evidence type="ECO:0000313" key="1">
    <source>
        <dbReference type="EMBL" id="RDD65009.1"/>
    </source>
</evidence>
<dbReference type="Proteomes" id="UP000253977">
    <property type="component" value="Unassembled WGS sequence"/>
</dbReference>
<reference evidence="1 2" key="1">
    <citation type="submission" date="2018-07" db="EMBL/GenBank/DDBJ databases">
        <title>Thalassococcus profundi sp. nov., a marine bacterium isolated from deep seawater of Okinawa Trough.</title>
        <authorList>
            <person name="Yu M."/>
        </authorList>
    </citation>
    <scope>NUCLEOTIDE SEQUENCE [LARGE SCALE GENOMIC DNA]</scope>
    <source>
        <strain evidence="1 2">WRAS1</strain>
    </source>
</reference>
<accession>A0A369TI32</accession>
<proteinExistence type="predicted"/>
<organism evidence="1 2">
    <name type="scientific">Thalassococcus profundi</name>
    <dbReference type="NCBI Taxonomy" id="2282382"/>
    <lineage>
        <taxon>Bacteria</taxon>
        <taxon>Pseudomonadati</taxon>
        <taxon>Pseudomonadota</taxon>
        <taxon>Alphaproteobacteria</taxon>
        <taxon>Rhodobacterales</taxon>
        <taxon>Roseobacteraceae</taxon>
        <taxon>Thalassococcus</taxon>
    </lineage>
</organism>
<protein>
    <submittedName>
        <fullName evidence="1">Regulatory protein GemA</fullName>
    </submittedName>
</protein>
<evidence type="ECO:0000313" key="2">
    <source>
        <dbReference type="Proteomes" id="UP000253977"/>
    </source>
</evidence>
<dbReference type="RefSeq" id="WP_114512269.1">
    <property type="nucleotide sequence ID" value="NZ_QPMK01000016.1"/>
</dbReference>
<keyword evidence="2" id="KW-1185">Reference proteome</keyword>
<name>A0A369TI32_9RHOB</name>
<dbReference type="InterPro" id="IPR009363">
    <property type="entry name" value="Phage_Mu_Gp16"/>
</dbReference>